<reference evidence="2 3" key="1">
    <citation type="journal article" date="2017" name="Int. J. Syst. Evol. Microbiol.">
        <title>Mucilaginibacterpsychrotolerans sp. nov., isolated from peatlands.</title>
        <authorList>
            <person name="Deng Y."/>
            <person name="Shen L."/>
            <person name="Xu B."/>
            <person name="Liu Y."/>
            <person name="Gu Z."/>
            <person name="Liu H."/>
            <person name="Zhou Y."/>
        </authorList>
    </citation>
    <scope>NUCLEOTIDE SEQUENCE [LARGE SCALE GENOMIC DNA]</scope>
    <source>
        <strain evidence="2 3">NH7-4</strain>
    </source>
</reference>
<sequence length="381" mass="44693">MKTGTADRSVQKRNPQQWKLHQQLAHFAKDLDRLPDAQEVRQNPPRSAPPVTDGFLRHSFTPMYAPAQDLPDRSAAERDFFKSRSYLEKHYGLELTDYRSLPYPYNLLMAEKELHLKLRVKDKYRHLKIIEQENKQVCLTIEETFDEEFCLYYIPVMPIYQLWQNELHIPCAELLTAVCAYLYAEAGISYYRDEDTYMYCNYEALEEWISDDWGDGEEDEYAHEKSALENAKIQGDFIQAKMMETGFRQSLDSLIANFNAVSEFEKDCLAVAQTCLKLGQEFPNANLFRHASLQDYEVEDYEDNYVGMHEYISFIGSINDNLSERLKSMVNDDFNERARYQEPEITTIFNEAQPAYTNELAYEQRAFGLIDDLCTLLYRKP</sequence>
<evidence type="ECO:0000256" key="1">
    <source>
        <dbReference type="SAM" id="MobiDB-lite"/>
    </source>
</evidence>
<dbReference type="EMBL" id="SOZE01000009">
    <property type="protein sequence ID" value="TFF37725.1"/>
    <property type="molecule type" value="Genomic_DNA"/>
</dbReference>
<feature type="region of interest" description="Disordered" evidence="1">
    <location>
        <begin position="34"/>
        <end position="53"/>
    </location>
</feature>
<gene>
    <name evidence="2" type="ORF">E2R66_11190</name>
</gene>
<comment type="caution">
    <text evidence="2">The sequence shown here is derived from an EMBL/GenBank/DDBJ whole genome shotgun (WGS) entry which is preliminary data.</text>
</comment>
<organism evidence="2 3">
    <name type="scientific">Mucilaginibacter psychrotolerans</name>
    <dbReference type="NCBI Taxonomy" id="1524096"/>
    <lineage>
        <taxon>Bacteria</taxon>
        <taxon>Pseudomonadati</taxon>
        <taxon>Bacteroidota</taxon>
        <taxon>Sphingobacteriia</taxon>
        <taxon>Sphingobacteriales</taxon>
        <taxon>Sphingobacteriaceae</taxon>
        <taxon>Mucilaginibacter</taxon>
    </lineage>
</organism>
<dbReference type="AlphaFoldDB" id="A0A4Y8SGF3"/>
<dbReference type="OrthoDB" id="917674at2"/>
<accession>A0A4Y8SGF3</accession>
<protein>
    <submittedName>
        <fullName evidence="2">Uncharacterized protein</fullName>
    </submittedName>
</protein>
<evidence type="ECO:0000313" key="3">
    <source>
        <dbReference type="Proteomes" id="UP000297540"/>
    </source>
</evidence>
<dbReference type="RefSeq" id="WP_133230638.1">
    <property type="nucleotide sequence ID" value="NZ_SOZE01000009.1"/>
</dbReference>
<dbReference type="Proteomes" id="UP000297540">
    <property type="component" value="Unassembled WGS sequence"/>
</dbReference>
<evidence type="ECO:0000313" key="2">
    <source>
        <dbReference type="EMBL" id="TFF37725.1"/>
    </source>
</evidence>
<proteinExistence type="predicted"/>
<keyword evidence="3" id="KW-1185">Reference proteome</keyword>
<name>A0A4Y8SGF3_9SPHI</name>